<dbReference type="AlphaFoldDB" id="A0A4Z2HQM5"/>
<dbReference type="Proteomes" id="UP000314294">
    <property type="component" value="Unassembled WGS sequence"/>
</dbReference>
<evidence type="ECO:0000313" key="1">
    <source>
        <dbReference type="EMBL" id="TNN67284.1"/>
    </source>
</evidence>
<reference evidence="1 2" key="1">
    <citation type="submission" date="2019-03" db="EMBL/GenBank/DDBJ databases">
        <title>First draft genome of Liparis tanakae, snailfish: a comprehensive survey of snailfish specific genes.</title>
        <authorList>
            <person name="Kim W."/>
            <person name="Song I."/>
            <person name="Jeong J.-H."/>
            <person name="Kim D."/>
            <person name="Kim S."/>
            <person name="Ryu S."/>
            <person name="Song J.Y."/>
            <person name="Lee S.K."/>
        </authorList>
    </citation>
    <scope>NUCLEOTIDE SEQUENCE [LARGE SCALE GENOMIC DNA]</scope>
    <source>
        <tissue evidence="1">Muscle</tissue>
    </source>
</reference>
<dbReference type="EMBL" id="SRLO01000206">
    <property type="protein sequence ID" value="TNN67284.1"/>
    <property type="molecule type" value="Genomic_DNA"/>
</dbReference>
<protein>
    <submittedName>
        <fullName evidence="1">Uncharacterized protein</fullName>
    </submittedName>
</protein>
<accession>A0A4Z2HQM5</accession>
<name>A0A4Z2HQM5_9TELE</name>
<comment type="caution">
    <text evidence="1">The sequence shown here is derived from an EMBL/GenBank/DDBJ whole genome shotgun (WGS) entry which is preliminary data.</text>
</comment>
<evidence type="ECO:0000313" key="2">
    <source>
        <dbReference type="Proteomes" id="UP000314294"/>
    </source>
</evidence>
<keyword evidence="2" id="KW-1185">Reference proteome</keyword>
<gene>
    <name evidence="1" type="ORF">EYF80_022533</name>
</gene>
<sequence>MPCSTHVRPSFHVTPRLSQLTKTLVQSPRDTSPNFSMQAIQKNKNIHSQKAAAEENAESEMGTFRMNNAAVNESAALLSWCQVLQELDESRKVWCCGADSQPGTEDHGFSGVRLTLGGRHRGAGMGLNTVVFAKSLVEVQLLAGDSDVHAAVTEAQIDGWKAGKLLSQVEHLRVFVVVQLHTNRDGFAVPLILRQMQTLTTITVARGRCSSPTVSGLFSKISLASSLSHSSSMHSLSRLPFLLSSNRELALLGLLRNWVAVLWLRTKE</sequence>
<organism evidence="1 2">
    <name type="scientific">Liparis tanakae</name>
    <name type="common">Tanaka's snailfish</name>
    <dbReference type="NCBI Taxonomy" id="230148"/>
    <lineage>
        <taxon>Eukaryota</taxon>
        <taxon>Metazoa</taxon>
        <taxon>Chordata</taxon>
        <taxon>Craniata</taxon>
        <taxon>Vertebrata</taxon>
        <taxon>Euteleostomi</taxon>
        <taxon>Actinopterygii</taxon>
        <taxon>Neopterygii</taxon>
        <taxon>Teleostei</taxon>
        <taxon>Neoteleostei</taxon>
        <taxon>Acanthomorphata</taxon>
        <taxon>Eupercaria</taxon>
        <taxon>Perciformes</taxon>
        <taxon>Cottioidei</taxon>
        <taxon>Cottales</taxon>
        <taxon>Liparidae</taxon>
        <taxon>Liparis</taxon>
    </lineage>
</organism>
<proteinExistence type="predicted"/>